<dbReference type="InterPro" id="IPR029044">
    <property type="entry name" value="Nucleotide-diphossugar_trans"/>
</dbReference>
<evidence type="ECO:0008006" key="3">
    <source>
        <dbReference type="Google" id="ProtNLM"/>
    </source>
</evidence>
<dbReference type="InterPro" id="IPR003329">
    <property type="entry name" value="Cytidylyl_trans"/>
</dbReference>
<dbReference type="Gene3D" id="3.90.550.10">
    <property type="entry name" value="Spore Coat Polysaccharide Biosynthesis Protein SpsA, Chain A"/>
    <property type="match status" value="1"/>
</dbReference>
<evidence type="ECO:0000313" key="1">
    <source>
        <dbReference type="Ensembl" id="ENSCCRP00015067984.1"/>
    </source>
</evidence>
<dbReference type="Pfam" id="PF02348">
    <property type="entry name" value="CTP_transf_3"/>
    <property type="match status" value="1"/>
</dbReference>
<dbReference type="AlphaFoldDB" id="A0A8C1WJK9"/>
<dbReference type="GO" id="GO:0008781">
    <property type="term" value="F:N-acylneuraminate cytidylyltransferase activity"/>
    <property type="evidence" value="ECO:0007669"/>
    <property type="project" value="TreeGrafter"/>
</dbReference>
<name>A0A8C1WJK9_CYPCA</name>
<accession>A0A8C1WJK9</accession>
<evidence type="ECO:0000313" key="2">
    <source>
        <dbReference type="Proteomes" id="UP000694700"/>
    </source>
</evidence>
<dbReference type="Ensembl" id="ENSCCRT00015070187.1">
    <property type="protein sequence ID" value="ENSCCRP00015067984.1"/>
    <property type="gene ID" value="ENSCCRG00015027640.1"/>
</dbReference>
<protein>
    <recommendedName>
        <fullName evidence="3">N-acylneuraminate cytidylyltransferase</fullName>
    </recommendedName>
</protein>
<dbReference type="PANTHER" id="PTHR21485:SF3">
    <property type="entry name" value="N-ACYLNEURAMINATE CYTIDYLYLTRANSFERASE"/>
    <property type="match status" value="1"/>
</dbReference>
<organism evidence="1 2">
    <name type="scientific">Cyprinus carpio</name>
    <name type="common">Common carp</name>
    <dbReference type="NCBI Taxonomy" id="7962"/>
    <lineage>
        <taxon>Eukaryota</taxon>
        <taxon>Metazoa</taxon>
        <taxon>Chordata</taxon>
        <taxon>Craniata</taxon>
        <taxon>Vertebrata</taxon>
        <taxon>Euteleostomi</taxon>
        <taxon>Actinopterygii</taxon>
        <taxon>Neopterygii</taxon>
        <taxon>Teleostei</taxon>
        <taxon>Ostariophysi</taxon>
        <taxon>Cypriniformes</taxon>
        <taxon>Cyprinidae</taxon>
        <taxon>Cyprininae</taxon>
        <taxon>Cyprinus</taxon>
    </lineage>
</organism>
<dbReference type="InterPro" id="IPR050793">
    <property type="entry name" value="CMP-NeuNAc_synthase"/>
</dbReference>
<reference evidence="1" key="1">
    <citation type="submission" date="2025-08" db="UniProtKB">
        <authorList>
            <consortium name="Ensembl"/>
        </authorList>
    </citation>
    <scope>IDENTIFICATION</scope>
</reference>
<dbReference type="PANTHER" id="PTHR21485">
    <property type="entry name" value="HAD SUPERFAMILY MEMBERS CMAS AND KDSC"/>
    <property type="match status" value="1"/>
</dbReference>
<proteinExistence type="predicted"/>
<dbReference type="SUPFAM" id="SSF53448">
    <property type="entry name" value="Nucleotide-diphospho-sugar transferases"/>
    <property type="match status" value="1"/>
</dbReference>
<dbReference type="Proteomes" id="UP000694700">
    <property type="component" value="Unplaced"/>
</dbReference>
<sequence>MKRSKISDVMFGSVWVSTDHDEIERVARLWGAKVHRRSPEVSKDSSSSLETIQEFIRLRPEVDIVCHIQATSPCLHPHHIREALQMITKQGCDYVFSVVRRHQFRWEEVDKKAPMVRGPSWNCSVYYYSSSVCLISNMNEPLSKGLLEKVAQLTGCRLQFGEQQNGFEMELLMKEKNLCWNEVAFMCSESEDREILSQVGLNGVPCDSPVADLIAAKYTCQRPAGNGAVREFAEYILMLKKKSLLQVHQEHIDRDNF</sequence>